<organism evidence="1 2">
    <name type="scientific">Zhouia spongiae</name>
    <dbReference type="NCBI Taxonomy" id="2202721"/>
    <lineage>
        <taxon>Bacteria</taxon>
        <taxon>Pseudomonadati</taxon>
        <taxon>Bacteroidota</taxon>
        <taxon>Flavobacteriia</taxon>
        <taxon>Flavobacteriales</taxon>
        <taxon>Flavobacteriaceae</taxon>
        <taxon>Zhouia</taxon>
    </lineage>
</organism>
<keyword evidence="2" id="KW-1185">Reference proteome</keyword>
<dbReference type="RefSeq" id="WP_242937426.1">
    <property type="nucleotide sequence ID" value="NZ_CP094326.1"/>
</dbReference>
<name>A0ABY3YNA6_9FLAO</name>
<evidence type="ECO:0000313" key="1">
    <source>
        <dbReference type="EMBL" id="UNY99024.1"/>
    </source>
</evidence>
<gene>
    <name evidence="1" type="ORF">MQE36_01425</name>
</gene>
<protein>
    <submittedName>
        <fullName evidence="1">Uncharacterized protein</fullName>
    </submittedName>
</protein>
<dbReference type="EMBL" id="CP094326">
    <property type="protein sequence ID" value="UNY99024.1"/>
    <property type="molecule type" value="Genomic_DNA"/>
</dbReference>
<sequence>MFIFQIYASQYKKSTKGKYLLDTQNGASFTIGEGYHLLNFDASLGEHQTGDSIAIESANISVDTNNIMNTPLQLLW</sequence>
<proteinExistence type="predicted"/>
<evidence type="ECO:0000313" key="2">
    <source>
        <dbReference type="Proteomes" id="UP000829476"/>
    </source>
</evidence>
<accession>A0ABY3YNA6</accession>
<dbReference type="Proteomes" id="UP000829476">
    <property type="component" value="Chromosome"/>
</dbReference>
<reference evidence="1 2" key="1">
    <citation type="journal article" date="2018" name="Int. J. Syst. Evol. Microbiol.">
        <title>Zhouia spongiae sp. nov., isolated from a marine sponge.</title>
        <authorList>
            <person name="Zhuang L."/>
            <person name="Lin B."/>
            <person name="Qin F."/>
            <person name="Luo L."/>
        </authorList>
    </citation>
    <scope>NUCLEOTIDE SEQUENCE [LARGE SCALE GENOMIC DNA]</scope>
    <source>
        <strain evidence="1 2">HN-Y44</strain>
    </source>
</reference>